<dbReference type="RefSeq" id="WP_175103661.1">
    <property type="nucleotide sequence ID" value="NZ_CADIKM010000003.1"/>
</dbReference>
<dbReference type="EMBL" id="CADIKM010000003">
    <property type="protein sequence ID" value="CAB3779864.1"/>
    <property type="molecule type" value="Genomic_DNA"/>
</dbReference>
<dbReference type="Proteomes" id="UP000494115">
    <property type="component" value="Unassembled WGS sequence"/>
</dbReference>
<evidence type="ECO:0000313" key="2">
    <source>
        <dbReference type="Proteomes" id="UP000494115"/>
    </source>
</evidence>
<dbReference type="Pfam" id="PF09926">
    <property type="entry name" value="DUF2158"/>
    <property type="match status" value="1"/>
</dbReference>
<evidence type="ECO:0008006" key="3">
    <source>
        <dbReference type="Google" id="ProtNLM"/>
    </source>
</evidence>
<keyword evidence="2" id="KW-1185">Reference proteome</keyword>
<dbReference type="AlphaFoldDB" id="A0A6S7B3Y0"/>
<protein>
    <recommendedName>
        <fullName evidence="3">DUF2158 domain-containing protein</fullName>
    </recommendedName>
</protein>
<evidence type="ECO:0000313" key="1">
    <source>
        <dbReference type="EMBL" id="CAB3779864.1"/>
    </source>
</evidence>
<accession>A0A6S7B3Y0</accession>
<reference evidence="1 2" key="1">
    <citation type="submission" date="2020-04" db="EMBL/GenBank/DDBJ databases">
        <authorList>
            <person name="De Canck E."/>
        </authorList>
    </citation>
    <scope>NUCLEOTIDE SEQUENCE [LARGE SCALE GENOMIC DNA]</scope>
    <source>
        <strain evidence="1 2">LMG 28138</strain>
    </source>
</reference>
<organism evidence="1 2">
    <name type="scientific">Pararobbsia alpina</name>
    <dbReference type="NCBI Taxonomy" id="621374"/>
    <lineage>
        <taxon>Bacteria</taxon>
        <taxon>Pseudomonadati</taxon>
        <taxon>Pseudomonadota</taxon>
        <taxon>Betaproteobacteria</taxon>
        <taxon>Burkholderiales</taxon>
        <taxon>Burkholderiaceae</taxon>
        <taxon>Pararobbsia</taxon>
    </lineage>
</organism>
<proteinExistence type="predicted"/>
<name>A0A6S7B3Y0_9BURK</name>
<dbReference type="InterPro" id="IPR019226">
    <property type="entry name" value="DUF2158"/>
</dbReference>
<sequence length="66" mass="7447">MTTRYEIGDVVRLKSGGQAMTVNHTGPVVFAPGIWLICQWFDQQGELRQEMFHEDMVQPVEEPAAA</sequence>
<gene>
    <name evidence="1" type="ORF">LMG28138_00915</name>
</gene>